<dbReference type="OrthoDB" id="9794896at2"/>
<keyword evidence="6" id="KW-1185">Reference proteome</keyword>
<reference evidence="5 6" key="1">
    <citation type="submission" date="2016-10" db="EMBL/GenBank/DDBJ databases">
        <authorList>
            <person name="de Groot N.N."/>
        </authorList>
    </citation>
    <scope>NUCLEOTIDE SEQUENCE [LARGE SCALE GENOMIC DNA]</scope>
    <source>
        <strain evidence="5 6">ATCC 43154</strain>
    </source>
</reference>
<keyword evidence="2" id="KW-0804">Transcription</keyword>
<evidence type="ECO:0000313" key="6">
    <source>
        <dbReference type="Proteomes" id="UP000199470"/>
    </source>
</evidence>
<dbReference type="PROSITE" id="PS01124">
    <property type="entry name" value="HTH_ARAC_FAMILY_2"/>
    <property type="match status" value="1"/>
</dbReference>
<dbReference type="PANTHER" id="PTHR43130">
    <property type="entry name" value="ARAC-FAMILY TRANSCRIPTIONAL REGULATOR"/>
    <property type="match status" value="1"/>
</dbReference>
<organism evidence="5 6">
    <name type="scientific">Rugamonas rubra</name>
    <dbReference type="NCBI Taxonomy" id="758825"/>
    <lineage>
        <taxon>Bacteria</taxon>
        <taxon>Pseudomonadati</taxon>
        <taxon>Pseudomonadota</taxon>
        <taxon>Betaproteobacteria</taxon>
        <taxon>Burkholderiales</taxon>
        <taxon>Oxalobacteraceae</taxon>
        <taxon>Telluria group</taxon>
        <taxon>Rugamonas</taxon>
    </lineage>
</organism>
<dbReference type="EMBL" id="FOTW01000018">
    <property type="protein sequence ID" value="SFM33977.1"/>
    <property type="molecule type" value="Genomic_DNA"/>
</dbReference>
<dbReference type="GO" id="GO:0043565">
    <property type="term" value="F:sequence-specific DNA binding"/>
    <property type="evidence" value="ECO:0007669"/>
    <property type="project" value="InterPro"/>
</dbReference>
<dbReference type="SMART" id="SM00342">
    <property type="entry name" value="HTH_ARAC"/>
    <property type="match status" value="1"/>
</dbReference>
<evidence type="ECO:0000256" key="1">
    <source>
        <dbReference type="ARBA" id="ARBA00023015"/>
    </source>
</evidence>
<dbReference type="InterPro" id="IPR052158">
    <property type="entry name" value="INH-QAR"/>
</dbReference>
<dbReference type="InterPro" id="IPR029062">
    <property type="entry name" value="Class_I_gatase-like"/>
</dbReference>
<dbReference type="Proteomes" id="UP000199470">
    <property type="component" value="Unassembled WGS sequence"/>
</dbReference>
<evidence type="ECO:0000313" key="5">
    <source>
        <dbReference type="EMBL" id="SFM33977.1"/>
    </source>
</evidence>
<dbReference type="Pfam" id="PF01965">
    <property type="entry name" value="DJ-1_PfpI"/>
    <property type="match status" value="1"/>
</dbReference>
<dbReference type="AlphaFoldDB" id="A0A1I4Q1Q1"/>
<name>A0A1I4Q1Q1_9BURK</name>
<dbReference type="SUPFAM" id="SSF52317">
    <property type="entry name" value="Class I glutamine amidotransferase-like"/>
    <property type="match status" value="1"/>
</dbReference>
<evidence type="ECO:0000256" key="3">
    <source>
        <dbReference type="SAM" id="MobiDB-lite"/>
    </source>
</evidence>
<dbReference type="CDD" id="cd03137">
    <property type="entry name" value="GATase1_AraC_1"/>
    <property type="match status" value="1"/>
</dbReference>
<accession>A0A1I4Q1Q1</accession>
<dbReference type="SUPFAM" id="SSF46689">
    <property type="entry name" value="Homeodomain-like"/>
    <property type="match status" value="2"/>
</dbReference>
<evidence type="ECO:0000259" key="4">
    <source>
        <dbReference type="PROSITE" id="PS01124"/>
    </source>
</evidence>
<feature type="domain" description="HTH araC/xylS-type" evidence="4">
    <location>
        <begin position="224"/>
        <end position="322"/>
    </location>
</feature>
<keyword evidence="1" id="KW-0805">Transcription regulation</keyword>
<dbReference type="PANTHER" id="PTHR43130:SF3">
    <property type="entry name" value="HTH-TYPE TRANSCRIPTIONAL REGULATOR RV1931C"/>
    <property type="match status" value="1"/>
</dbReference>
<dbReference type="GO" id="GO:0003700">
    <property type="term" value="F:DNA-binding transcription factor activity"/>
    <property type="evidence" value="ECO:0007669"/>
    <property type="project" value="InterPro"/>
</dbReference>
<dbReference type="InterPro" id="IPR018060">
    <property type="entry name" value="HTH_AraC"/>
</dbReference>
<gene>
    <name evidence="5" type="ORF">SAMN02982985_03689</name>
</gene>
<feature type="region of interest" description="Disordered" evidence="3">
    <location>
        <begin position="325"/>
        <end position="346"/>
    </location>
</feature>
<dbReference type="Gene3D" id="3.40.50.880">
    <property type="match status" value="1"/>
</dbReference>
<dbReference type="RefSeq" id="WP_093389175.1">
    <property type="nucleotide sequence ID" value="NZ_FOTW01000018.1"/>
</dbReference>
<protein>
    <submittedName>
        <fullName evidence="5">Transcriptional regulator GlxA family, contains an amidase domain and an AraC-type DNA-binding HTH domain</fullName>
    </submittedName>
</protein>
<keyword evidence="5" id="KW-0238">DNA-binding</keyword>
<dbReference type="STRING" id="758825.SAMN02982985_03689"/>
<dbReference type="Gene3D" id="1.10.10.60">
    <property type="entry name" value="Homeodomain-like"/>
    <property type="match status" value="1"/>
</dbReference>
<evidence type="ECO:0000256" key="2">
    <source>
        <dbReference type="ARBA" id="ARBA00023163"/>
    </source>
</evidence>
<proteinExistence type="predicted"/>
<sequence>MKPDPGASRHIVLFAFDGVELLDVAGPLEAFATASALLGGAAPGYTVEIAAERPGLLRTASGLAIAATRDFAAPGPLDTLLVAGGAAIEDCCARPGLLDTLRRQAGRARRLGAVCTGALLLAEAGLLDGRRAVTHWNWCERLARRYPKVTVDGAAIFVADGGVWTSAGVTAGIDLALAMIEDDFGAALALRTARELVMFLRRPGGQSQFGVAPPAPSGRDEAIRRVQQAIVEHPEADLSVEALARLAAMSPRNFARVFKRDTGVAPAQFVERSRLEHARRRLESGAAPVELVALACGFRSADVMRRVFLRYLQVGPGDYRERFGAWRGRPPAVSPHPATSTEEELQ</sequence>
<dbReference type="InterPro" id="IPR002818">
    <property type="entry name" value="DJ-1/PfpI"/>
</dbReference>
<dbReference type="InterPro" id="IPR009057">
    <property type="entry name" value="Homeodomain-like_sf"/>
</dbReference>
<dbReference type="Pfam" id="PF12833">
    <property type="entry name" value="HTH_18"/>
    <property type="match status" value="1"/>
</dbReference>